<dbReference type="Pfam" id="PF06585">
    <property type="entry name" value="JHBP"/>
    <property type="match status" value="3"/>
</dbReference>
<name>A0A7E5VE92_TRINI</name>
<dbReference type="InterPro" id="IPR038606">
    <property type="entry name" value="To_sf"/>
</dbReference>
<evidence type="ECO:0000256" key="4">
    <source>
        <dbReference type="SAM" id="SignalP"/>
    </source>
</evidence>
<dbReference type="PANTHER" id="PTHR11008">
    <property type="entry name" value="PROTEIN TAKEOUT-LIKE PROTEIN"/>
    <property type="match status" value="1"/>
</dbReference>
<dbReference type="AlphaFoldDB" id="A0A7E5VE92"/>
<dbReference type="Gene3D" id="3.15.10.30">
    <property type="entry name" value="Haemolymph juvenile hormone binding protein"/>
    <property type="match status" value="3"/>
</dbReference>
<dbReference type="InParanoid" id="A0A7E5VE92"/>
<protein>
    <submittedName>
        <fullName evidence="6">Uncharacterized protein LOC113493037</fullName>
    </submittedName>
</protein>
<reference evidence="6" key="1">
    <citation type="submission" date="2025-08" db="UniProtKB">
        <authorList>
            <consortium name="RefSeq"/>
        </authorList>
    </citation>
    <scope>IDENTIFICATION</scope>
</reference>
<comment type="similarity">
    <text evidence="3">Belongs to the TO family.</text>
</comment>
<feature type="chain" id="PRO_5028964574" evidence="4">
    <location>
        <begin position="17"/>
        <end position="768"/>
    </location>
</feature>
<dbReference type="RefSeq" id="XP_026726619.1">
    <property type="nucleotide sequence ID" value="XM_026870818.1"/>
</dbReference>
<evidence type="ECO:0000313" key="5">
    <source>
        <dbReference type="Proteomes" id="UP000322000"/>
    </source>
</evidence>
<dbReference type="KEGG" id="tnl:113493037"/>
<keyword evidence="5" id="KW-1185">Reference proteome</keyword>
<dbReference type="InterPro" id="IPR010562">
    <property type="entry name" value="Haemolymph_juvenile_hormone-bd"/>
</dbReference>
<dbReference type="GeneID" id="113493037"/>
<evidence type="ECO:0000256" key="2">
    <source>
        <dbReference type="ARBA" id="ARBA00023108"/>
    </source>
</evidence>
<sequence>MKVFLVLSLSVLSVFAKVTPDYFPKCKRSDPQLDKCVLDAIEGMRPYIKQGIPEVNIPPLDPFTVPTLKLDRTAPNLRLKATVKQAKAFGGSDFKIEKLKFNLNNKYVGEIKLVLPKLMVTANYDVKGSRLLTLDINGKGRLLGNFSGIIVHAKGSAKPITKDGVEYLQADKIITKVRINHAQVEFADTERPLAAASAASFFNSSPGVVLDILNPLIEETSAAVVKAFVNKILGSIPINEVLTEDAAAIGVSSKGKRFDMDLLKLILILIVICVDCAFGRRLNRNGTEDGDSSELPKSVCHYSDPNVADCIQRIAEQARQLLAQGVPSLNIQPLEPLKIPSIRLRQHNMPKNHFKYDAWLTDVTLEGLTNYTFNKLDVYPEELKVTANISIPHLVMSGDYVVLGEFQMLPVESTGKMAANFTLCTAALEALGARVHKRMVIRDASVHLQCTGPLKASLMEAHSTTGEMEMITDHISQMHSTEIAKEVQPAVETALGMVLEDISNKFLKHIRPDMLIVRSIMWSLLLSLVVVQSAAGFDKEYVNFGSFVCPREEKALGGCLKDALNAYIPQLATGVPQFGVPSCEPMVVPALSIQQSSGALTVISSFSNVTVRGPSKMRVQDVKVDSKKHKVVAKLYIPELRMKGHYTLSGQLLMLPIEGEGDFSAKYGDISAIVTIVLGRAPRHNDVDALTCKHLDVNFHVESATMKLENLFGGDGDLSNTINQVLNENWKKLTDDLQAPMEEALRDFLKPLADHTFSTLNADDILSS</sequence>
<organism evidence="5 6">
    <name type="scientific">Trichoplusia ni</name>
    <name type="common">Cabbage looper</name>
    <dbReference type="NCBI Taxonomy" id="7111"/>
    <lineage>
        <taxon>Eukaryota</taxon>
        <taxon>Metazoa</taxon>
        <taxon>Ecdysozoa</taxon>
        <taxon>Arthropoda</taxon>
        <taxon>Hexapoda</taxon>
        <taxon>Insecta</taxon>
        <taxon>Pterygota</taxon>
        <taxon>Neoptera</taxon>
        <taxon>Endopterygota</taxon>
        <taxon>Lepidoptera</taxon>
        <taxon>Glossata</taxon>
        <taxon>Ditrysia</taxon>
        <taxon>Noctuoidea</taxon>
        <taxon>Noctuidae</taxon>
        <taxon>Plusiinae</taxon>
        <taxon>Trichoplusia</taxon>
    </lineage>
</organism>
<dbReference type="SMART" id="SM00700">
    <property type="entry name" value="JHBP"/>
    <property type="match status" value="3"/>
</dbReference>
<evidence type="ECO:0000313" key="6">
    <source>
        <dbReference type="RefSeq" id="XP_026726619.1"/>
    </source>
</evidence>
<accession>A0A7E5VE92</accession>
<gene>
    <name evidence="6" type="primary">LOC113493037</name>
</gene>
<dbReference type="GO" id="GO:0007623">
    <property type="term" value="P:circadian rhythm"/>
    <property type="evidence" value="ECO:0007669"/>
    <property type="project" value="UniProtKB-ARBA"/>
</dbReference>
<feature type="signal peptide" evidence="4">
    <location>
        <begin position="1"/>
        <end position="16"/>
    </location>
</feature>
<dbReference type="PANTHER" id="PTHR11008:SF41">
    <property type="entry name" value="RE70318P"/>
    <property type="match status" value="1"/>
</dbReference>
<dbReference type="OrthoDB" id="7370369at2759"/>
<dbReference type="Proteomes" id="UP000322000">
    <property type="component" value="Chromosome 4"/>
</dbReference>
<keyword evidence="1 4" id="KW-0732">Signal</keyword>
<keyword evidence="2" id="KW-0090">Biological rhythms</keyword>
<evidence type="ECO:0000256" key="3">
    <source>
        <dbReference type="ARBA" id="ARBA00060902"/>
    </source>
</evidence>
<dbReference type="FunFam" id="3.15.10.30:FF:000001">
    <property type="entry name" value="Takeout-like protein 1"/>
    <property type="match status" value="2"/>
</dbReference>
<proteinExistence type="inferred from homology"/>
<evidence type="ECO:0000256" key="1">
    <source>
        <dbReference type="ARBA" id="ARBA00022729"/>
    </source>
</evidence>